<dbReference type="EC" id="3.1.3.48" evidence="2"/>
<evidence type="ECO:0000259" key="5">
    <source>
        <dbReference type="SMART" id="SM00226"/>
    </source>
</evidence>
<dbReference type="Proteomes" id="UP001058533">
    <property type="component" value="Chromosome"/>
</dbReference>
<dbReference type="InterPro" id="IPR017867">
    <property type="entry name" value="Tyr_phospatase_low_mol_wt"/>
</dbReference>
<feature type="domain" description="Phosphotyrosine protein phosphatase I" evidence="5">
    <location>
        <begin position="2"/>
        <end position="149"/>
    </location>
</feature>
<dbReference type="InterPro" id="IPR036196">
    <property type="entry name" value="Ptyr_pPase_sf"/>
</dbReference>
<protein>
    <recommendedName>
        <fullName evidence="2">protein-tyrosine-phosphatase</fullName>
        <ecNumber evidence="2">3.1.3.48</ecNumber>
    </recommendedName>
</protein>
<comment type="similarity">
    <text evidence="1">Belongs to the low molecular weight phosphotyrosine protein phosphatase family.</text>
</comment>
<accession>A0ABY5LEU4</accession>
<keyword evidence="4" id="KW-0904">Protein phosphatase</keyword>
<evidence type="ECO:0000256" key="4">
    <source>
        <dbReference type="ARBA" id="ARBA00022912"/>
    </source>
</evidence>
<dbReference type="PANTHER" id="PTHR11717">
    <property type="entry name" value="LOW MOLECULAR WEIGHT PROTEIN TYROSINE PHOSPHATASE"/>
    <property type="match status" value="1"/>
</dbReference>
<evidence type="ECO:0000313" key="7">
    <source>
        <dbReference type="Proteomes" id="UP001058533"/>
    </source>
</evidence>
<evidence type="ECO:0000313" key="6">
    <source>
        <dbReference type="EMBL" id="UUL84269.1"/>
    </source>
</evidence>
<proteinExistence type="inferred from homology"/>
<dbReference type="Pfam" id="PF01451">
    <property type="entry name" value="LMWPc"/>
    <property type="match status" value="1"/>
</dbReference>
<dbReference type="PANTHER" id="PTHR11717:SF7">
    <property type="entry name" value="LOW MOLECULAR WEIGHT PHOSPHOTYROSINE PROTEIN PHOSPHATASE"/>
    <property type="match status" value="1"/>
</dbReference>
<keyword evidence="3" id="KW-0378">Hydrolase</keyword>
<dbReference type="EMBL" id="CP101740">
    <property type="protein sequence ID" value="UUL84269.1"/>
    <property type="molecule type" value="Genomic_DNA"/>
</dbReference>
<dbReference type="PRINTS" id="PR00719">
    <property type="entry name" value="LMWPTPASE"/>
</dbReference>
<dbReference type="InterPro" id="IPR023485">
    <property type="entry name" value="Ptyr_pPase"/>
</dbReference>
<reference evidence="6" key="1">
    <citation type="submission" date="2022-07" db="EMBL/GenBank/DDBJ databases">
        <title>Sphingomonas sp. nov., a novel bacterium isolated from the north slope of the Mount Everest.</title>
        <authorList>
            <person name="Cui X."/>
            <person name="Liu Y."/>
        </authorList>
    </citation>
    <scope>NUCLEOTIDE SEQUENCE</scope>
    <source>
        <strain evidence="6">S5-59</strain>
    </source>
</reference>
<dbReference type="InterPro" id="IPR050438">
    <property type="entry name" value="LMW_PTPase"/>
</dbReference>
<keyword evidence="7" id="KW-1185">Reference proteome</keyword>
<evidence type="ECO:0000256" key="3">
    <source>
        <dbReference type="ARBA" id="ARBA00022801"/>
    </source>
</evidence>
<dbReference type="SMART" id="SM00226">
    <property type="entry name" value="LMWPc"/>
    <property type="match status" value="1"/>
</dbReference>
<sequence length="157" mass="16555">MPSVLFVCLGNICRSPLAEAALRQLAAARGLSVRVDSAGTGDWHVGGAPDPRAQAEARRRGTDISKYRARQVSAADFHDFDHVVALDARNLSDLAAIRPADASARLSLLLDHVPGFEGQGVIDPYFGDEHGFAATWDDVHSGAEGIVALLTAAPTKA</sequence>
<gene>
    <name evidence="6" type="ORF">NMP03_10740</name>
</gene>
<dbReference type="Gene3D" id="3.40.50.2300">
    <property type="match status" value="1"/>
</dbReference>
<dbReference type="SUPFAM" id="SSF52788">
    <property type="entry name" value="Phosphotyrosine protein phosphatases I"/>
    <property type="match status" value="1"/>
</dbReference>
<dbReference type="CDD" id="cd16343">
    <property type="entry name" value="LMWPTP"/>
    <property type="match status" value="1"/>
</dbReference>
<organism evidence="6 7">
    <name type="scientific">Sphingomonas qomolangmaensis</name>
    <dbReference type="NCBI Taxonomy" id="2918765"/>
    <lineage>
        <taxon>Bacteria</taxon>
        <taxon>Pseudomonadati</taxon>
        <taxon>Pseudomonadota</taxon>
        <taxon>Alphaproteobacteria</taxon>
        <taxon>Sphingomonadales</taxon>
        <taxon>Sphingomonadaceae</taxon>
        <taxon>Sphingomonas</taxon>
    </lineage>
</organism>
<evidence type="ECO:0000256" key="1">
    <source>
        <dbReference type="ARBA" id="ARBA00011063"/>
    </source>
</evidence>
<name>A0ABY5LEU4_9SPHN</name>
<evidence type="ECO:0000256" key="2">
    <source>
        <dbReference type="ARBA" id="ARBA00013064"/>
    </source>
</evidence>